<comment type="caution">
    <text evidence="3">The sequence shown here is derived from an EMBL/GenBank/DDBJ whole genome shotgun (WGS) entry which is preliminary data.</text>
</comment>
<evidence type="ECO:0000313" key="3">
    <source>
        <dbReference type="EMBL" id="RYO90017.1"/>
    </source>
</evidence>
<evidence type="ECO:0000256" key="1">
    <source>
        <dbReference type="SAM" id="SignalP"/>
    </source>
</evidence>
<dbReference type="Pfam" id="PF23584">
    <property type="entry name" value="DUF7136"/>
    <property type="match status" value="1"/>
</dbReference>
<feature type="chain" id="PRO_5046996249" description="DUF7136 domain-containing protein" evidence="1">
    <location>
        <begin position="21"/>
        <end position="292"/>
    </location>
</feature>
<sequence>MRLQILLVFFQPLLVGAADAERTLPADLQVDLIFPRNETYAPTQWFPIVFGVQNLDAVWPLDIRLDVYVESKNWRLSGKQSDSWQYEIPSLTYEEFREAAGPMPGKHFFHFPLVNMTNGTTDQYSIGWELRLLNRCFANNTDPQLDDGGDGWRSHGPNPYALRFIQFSSAPGAQLPDIEATVNSCAEPDEGTSASVRVTEVRKTSDTGAPCPVLDTNVTTINCGYKPVAKELAANVSAAIMDKMRCNEAEKTLRTSVPEANRKQASKNSLPCNIARIDVMFWGAKVASKVGA</sequence>
<accession>A0ABY0HDC5</accession>
<evidence type="ECO:0000259" key="2">
    <source>
        <dbReference type="Pfam" id="PF23584"/>
    </source>
</evidence>
<evidence type="ECO:0000313" key="4">
    <source>
        <dbReference type="Proteomes" id="UP000294003"/>
    </source>
</evidence>
<feature type="signal peptide" evidence="1">
    <location>
        <begin position="1"/>
        <end position="20"/>
    </location>
</feature>
<proteinExistence type="predicted"/>
<protein>
    <recommendedName>
        <fullName evidence="2">DUF7136 domain-containing protein</fullName>
    </recommendedName>
</protein>
<feature type="domain" description="DUF7136" evidence="2">
    <location>
        <begin position="24"/>
        <end position="250"/>
    </location>
</feature>
<name>A0ABY0HDC5_9PEZI</name>
<gene>
    <name evidence="3" type="ORF">DL762_002912</name>
</gene>
<dbReference type="Proteomes" id="UP000294003">
    <property type="component" value="Unassembled WGS sequence"/>
</dbReference>
<dbReference type="InterPro" id="IPR055560">
    <property type="entry name" value="DUF7136"/>
</dbReference>
<keyword evidence="4" id="KW-1185">Reference proteome</keyword>
<keyword evidence="1" id="KW-0732">Signal</keyword>
<reference evidence="3 4" key="1">
    <citation type="submission" date="2018-06" db="EMBL/GenBank/DDBJ databases">
        <title>Complete Genomes of Monosporascus.</title>
        <authorList>
            <person name="Robinson A.J."/>
            <person name="Natvig D.O."/>
        </authorList>
    </citation>
    <scope>NUCLEOTIDE SEQUENCE [LARGE SCALE GENOMIC DNA]</scope>
    <source>
        <strain evidence="3 4">CBS 609.92</strain>
    </source>
</reference>
<dbReference type="EMBL" id="QJNS01000063">
    <property type="protein sequence ID" value="RYO90017.1"/>
    <property type="molecule type" value="Genomic_DNA"/>
</dbReference>
<organism evidence="3 4">
    <name type="scientific">Monosporascus cannonballus</name>
    <dbReference type="NCBI Taxonomy" id="155416"/>
    <lineage>
        <taxon>Eukaryota</taxon>
        <taxon>Fungi</taxon>
        <taxon>Dikarya</taxon>
        <taxon>Ascomycota</taxon>
        <taxon>Pezizomycotina</taxon>
        <taxon>Sordariomycetes</taxon>
        <taxon>Xylariomycetidae</taxon>
        <taxon>Xylariales</taxon>
        <taxon>Xylariales incertae sedis</taxon>
        <taxon>Monosporascus</taxon>
    </lineage>
</organism>